<feature type="transmembrane region" description="Helical" evidence="2">
    <location>
        <begin position="14"/>
        <end position="34"/>
    </location>
</feature>
<feature type="region of interest" description="Disordered" evidence="1">
    <location>
        <begin position="40"/>
        <end position="121"/>
    </location>
</feature>
<gene>
    <name evidence="3" type="ORF">QF035_010573</name>
</gene>
<dbReference type="InterPro" id="IPR045513">
    <property type="entry name" value="DUF6479"/>
</dbReference>
<feature type="compositionally biased region" description="Basic and acidic residues" evidence="1">
    <location>
        <begin position="41"/>
        <end position="53"/>
    </location>
</feature>
<sequence length="121" mass="13095">MNVIAYQAAATNPAGVIALLIGGLLIAGALVWAVRLGIKVRSREPGPPRRHEQPTLPESGPVHETREMREPNEVPRAADESERLTPHDLRSSGSRRSENQKRRRWNRGSSGSFGGGGPGKT</sequence>
<feature type="compositionally biased region" description="Basic and acidic residues" evidence="1">
    <location>
        <begin position="61"/>
        <end position="100"/>
    </location>
</feature>
<reference evidence="3 4" key="1">
    <citation type="submission" date="2023-07" db="EMBL/GenBank/DDBJ databases">
        <title>Comparative genomics of wheat-associated soil bacteria to identify genetic determinants of phenazine resistance.</title>
        <authorList>
            <person name="Mouncey N."/>
        </authorList>
    </citation>
    <scope>NUCLEOTIDE SEQUENCE [LARGE SCALE GENOMIC DNA]</scope>
    <source>
        <strain evidence="3 4">V2I4</strain>
    </source>
</reference>
<evidence type="ECO:0000313" key="4">
    <source>
        <dbReference type="Proteomes" id="UP001230328"/>
    </source>
</evidence>
<comment type="caution">
    <text evidence="3">The sequence shown here is derived from an EMBL/GenBank/DDBJ whole genome shotgun (WGS) entry which is preliminary data.</text>
</comment>
<keyword evidence="2" id="KW-1133">Transmembrane helix</keyword>
<evidence type="ECO:0000313" key="3">
    <source>
        <dbReference type="EMBL" id="MDQ1032991.1"/>
    </source>
</evidence>
<dbReference type="EMBL" id="JAUSZI010000002">
    <property type="protein sequence ID" value="MDQ1032991.1"/>
    <property type="molecule type" value="Genomic_DNA"/>
</dbReference>
<dbReference type="RefSeq" id="WP_307530085.1">
    <property type="nucleotide sequence ID" value="NZ_JAUSZI010000002.1"/>
</dbReference>
<organism evidence="3 4">
    <name type="scientific">Streptomyces umbrinus</name>
    <dbReference type="NCBI Taxonomy" id="67370"/>
    <lineage>
        <taxon>Bacteria</taxon>
        <taxon>Bacillati</taxon>
        <taxon>Actinomycetota</taxon>
        <taxon>Actinomycetes</taxon>
        <taxon>Kitasatosporales</taxon>
        <taxon>Streptomycetaceae</taxon>
        <taxon>Streptomyces</taxon>
        <taxon>Streptomyces phaeochromogenes group</taxon>
    </lineage>
</organism>
<protein>
    <submittedName>
        <fullName evidence="3">Iron-regulated membrane protein</fullName>
    </submittedName>
</protein>
<accession>A0ABU0TB09</accession>
<keyword evidence="2" id="KW-0472">Membrane</keyword>
<keyword evidence="4" id="KW-1185">Reference proteome</keyword>
<feature type="compositionally biased region" description="Gly residues" evidence="1">
    <location>
        <begin position="111"/>
        <end position="121"/>
    </location>
</feature>
<dbReference type="Proteomes" id="UP001230328">
    <property type="component" value="Unassembled WGS sequence"/>
</dbReference>
<evidence type="ECO:0000256" key="1">
    <source>
        <dbReference type="SAM" id="MobiDB-lite"/>
    </source>
</evidence>
<evidence type="ECO:0000256" key="2">
    <source>
        <dbReference type="SAM" id="Phobius"/>
    </source>
</evidence>
<dbReference type="Pfam" id="PF20087">
    <property type="entry name" value="DUF6479"/>
    <property type="match status" value="1"/>
</dbReference>
<proteinExistence type="predicted"/>
<keyword evidence="2" id="KW-0812">Transmembrane</keyword>
<name>A0ABU0TB09_9ACTN</name>